<organism evidence="2 3">
    <name type="scientific">Paracoccus sediminis</name>
    <dbReference type="NCBI Taxonomy" id="1214787"/>
    <lineage>
        <taxon>Bacteria</taxon>
        <taxon>Pseudomonadati</taxon>
        <taxon>Pseudomonadota</taxon>
        <taxon>Alphaproteobacteria</taxon>
        <taxon>Rhodobacterales</taxon>
        <taxon>Paracoccaceae</taxon>
        <taxon>Paracoccus</taxon>
    </lineage>
</organism>
<dbReference type="Proteomes" id="UP000292859">
    <property type="component" value="Unassembled WGS sequence"/>
</dbReference>
<keyword evidence="1" id="KW-0812">Transmembrane</keyword>
<evidence type="ECO:0000313" key="2">
    <source>
        <dbReference type="EMBL" id="TBN51669.1"/>
    </source>
</evidence>
<evidence type="ECO:0000256" key="1">
    <source>
        <dbReference type="SAM" id="Phobius"/>
    </source>
</evidence>
<proteinExistence type="predicted"/>
<keyword evidence="3" id="KW-1185">Reference proteome</keyword>
<protein>
    <recommendedName>
        <fullName evidence="4">2TM domain-containing protein</fullName>
    </recommendedName>
</protein>
<evidence type="ECO:0000313" key="3">
    <source>
        <dbReference type="Proteomes" id="UP000292859"/>
    </source>
</evidence>
<feature type="transmembrane region" description="Helical" evidence="1">
    <location>
        <begin position="50"/>
        <end position="67"/>
    </location>
</feature>
<reference evidence="2 3" key="1">
    <citation type="submission" date="2019-02" db="EMBL/GenBank/DDBJ databases">
        <authorList>
            <person name="Zhang G."/>
        </authorList>
    </citation>
    <scope>NUCLEOTIDE SEQUENCE [LARGE SCALE GENOMIC DNA]</scope>
    <source>
        <strain evidence="2 3">CMB17</strain>
    </source>
</reference>
<feature type="transmembrane region" description="Helical" evidence="1">
    <location>
        <begin position="21"/>
        <end position="38"/>
    </location>
</feature>
<evidence type="ECO:0008006" key="4">
    <source>
        <dbReference type="Google" id="ProtNLM"/>
    </source>
</evidence>
<keyword evidence="1" id="KW-0472">Membrane</keyword>
<gene>
    <name evidence="2" type="ORF">EYF88_05840</name>
</gene>
<keyword evidence="1" id="KW-1133">Transmembrane helix</keyword>
<accession>A0ABY1YKH1</accession>
<name>A0ABY1YKH1_9RHOB</name>
<dbReference type="EMBL" id="SIRL01000003">
    <property type="protein sequence ID" value="TBN51669.1"/>
    <property type="molecule type" value="Genomic_DNA"/>
</dbReference>
<sequence length="76" mass="8337">MQTARNPLAAYNERVKLFANFLNAIGLGLIGFAVLRPLTESLGNANLSALWWGMTGLAIHGISHYVVGRVRKEVKE</sequence>
<comment type="caution">
    <text evidence="2">The sequence shown here is derived from an EMBL/GenBank/DDBJ whole genome shotgun (WGS) entry which is preliminary data.</text>
</comment>